<dbReference type="GO" id="GO:0051075">
    <property type="term" value="F:S-adenosylmethionine:tRNA ribosyltransferase-isomerase activity"/>
    <property type="evidence" value="ECO:0007669"/>
    <property type="project" value="UniProtKB-EC"/>
</dbReference>
<dbReference type="Pfam" id="PF02547">
    <property type="entry name" value="Queuosine_synth"/>
    <property type="match status" value="1"/>
</dbReference>
<evidence type="ECO:0000256" key="10">
    <source>
        <dbReference type="ARBA" id="ARBA00066503"/>
    </source>
</evidence>
<dbReference type="Proteomes" id="UP000230779">
    <property type="component" value="Unassembled WGS sequence"/>
</dbReference>
<comment type="similarity">
    <text evidence="9 13">Belongs to the QueA family.</text>
</comment>
<keyword evidence="7 13" id="KW-0671">Queuosine biosynthesis</keyword>
<dbReference type="NCBIfam" id="NF001140">
    <property type="entry name" value="PRK00147.1"/>
    <property type="match status" value="1"/>
</dbReference>
<comment type="subunit">
    <text evidence="3 13">Monomer.</text>
</comment>
<evidence type="ECO:0000256" key="8">
    <source>
        <dbReference type="ARBA" id="ARBA00052751"/>
    </source>
</evidence>
<comment type="catalytic activity">
    <reaction evidence="8 13">
        <text>7-aminomethyl-7-carbaguanosine(34) in tRNA + S-adenosyl-L-methionine = epoxyqueuosine(34) in tRNA + adenine + L-methionine + 2 H(+)</text>
        <dbReference type="Rhea" id="RHEA:32155"/>
        <dbReference type="Rhea" id="RHEA-COMP:10342"/>
        <dbReference type="Rhea" id="RHEA-COMP:18582"/>
        <dbReference type="ChEBI" id="CHEBI:15378"/>
        <dbReference type="ChEBI" id="CHEBI:16708"/>
        <dbReference type="ChEBI" id="CHEBI:57844"/>
        <dbReference type="ChEBI" id="CHEBI:59789"/>
        <dbReference type="ChEBI" id="CHEBI:82833"/>
        <dbReference type="ChEBI" id="CHEBI:194443"/>
        <dbReference type="EC" id="2.4.99.17"/>
    </reaction>
</comment>
<dbReference type="UniPathway" id="UPA00392"/>
<reference evidence="14 15" key="1">
    <citation type="submission" date="2017-09" db="EMBL/GenBank/DDBJ databases">
        <title>Depth-based differentiation of microbial function through sediment-hosted aquifers and enrichment of novel symbionts in the deep terrestrial subsurface.</title>
        <authorList>
            <person name="Probst A.J."/>
            <person name="Ladd B."/>
            <person name="Jarett J.K."/>
            <person name="Geller-Mcgrath D.E."/>
            <person name="Sieber C.M."/>
            <person name="Emerson J.B."/>
            <person name="Anantharaman K."/>
            <person name="Thomas B.C."/>
            <person name="Malmstrom R."/>
            <person name="Stieglmeier M."/>
            <person name="Klingl A."/>
            <person name="Woyke T."/>
            <person name="Ryan C.M."/>
            <person name="Banfield J.F."/>
        </authorList>
    </citation>
    <scope>NUCLEOTIDE SEQUENCE [LARGE SCALE GENOMIC DNA]</scope>
    <source>
        <strain evidence="14">CG_4_10_14_0_8_um_filter_42_10</strain>
    </source>
</reference>
<evidence type="ECO:0000256" key="13">
    <source>
        <dbReference type="HAMAP-Rule" id="MF_00113"/>
    </source>
</evidence>
<dbReference type="FunFam" id="3.40.1780.10:FF:000001">
    <property type="entry name" value="S-adenosylmethionine:tRNA ribosyltransferase-isomerase"/>
    <property type="match status" value="1"/>
</dbReference>
<comment type="function">
    <text evidence="13">Transfers and isomerizes the ribose moiety from AdoMet to the 7-aminomethyl group of 7-deazaguanine (preQ1-tRNA) to give epoxyqueuosine (oQ-tRNA).</text>
</comment>
<evidence type="ECO:0000256" key="11">
    <source>
        <dbReference type="ARBA" id="ARBA00069325"/>
    </source>
</evidence>
<comment type="subcellular location">
    <subcellularLocation>
        <location evidence="1 13">Cytoplasm</location>
    </subcellularLocation>
</comment>
<accession>A0A2M7RHD6</accession>
<keyword evidence="5 13" id="KW-0808">Transferase</keyword>
<keyword evidence="6 13" id="KW-0949">S-adenosyl-L-methionine</keyword>
<comment type="pathway">
    <text evidence="2 13">tRNA modification; tRNA-queuosine biosynthesis.</text>
</comment>
<evidence type="ECO:0000313" key="15">
    <source>
        <dbReference type="Proteomes" id="UP000230779"/>
    </source>
</evidence>
<evidence type="ECO:0000256" key="2">
    <source>
        <dbReference type="ARBA" id="ARBA00004691"/>
    </source>
</evidence>
<keyword evidence="14" id="KW-0413">Isomerase</keyword>
<dbReference type="NCBIfam" id="TIGR00113">
    <property type="entry name" value="queA"/>
    <property type="match status" value="1"/>
</dbReference>
<dbReference type="FunFam" id="2.40.10.240:FF:000002">
    <property type="entry name" value="S-adenosylmethionine:tRNA ribosyltransferase-isomerase"/>
    <property type="match status" value="1"/>
</dbReference>
<proteinExistence type="inferred from homology"/>
<organism evidence="14 15">
    <name type="scientific">Candidatus Kerfeldbacteria bacterium CG_4_10_14_0_8_um_filter_42_10</name>
    <dbReference type="NCBI Taxonomy" id="2014248"/>
    <lineage>
        <taxon>Bacteria</taxon>
        <taxon>Candidatus Kerfeldiibacteriota</taxon>
    </lineage>
</organism>
<dbReference type="Gene3D" id="2.40.10.240">
    <property type="entry name" value="QueA-like"/>
    <property type="match status" value="1"/>
</dbReference>
<evidence type="ECO:0000256" key="5">
    <source>
        <dbReference type="ARBA" id="ARBA00022679"/>
    </source>
</evidence>
<gene>
    <name evidence="13" type="primary">queA</name>
    <name evidence="14" type="ORF">COY66_04820</name>
</gene>
<name>A0A2M7RHD6_9BACT</name>
<evidence type="ECO:0000313" key="14">
    <source>
        <dbReference type="EMBL" id="PIY96158.1"/>
    </source>
</evidence>
<dbReference type="SUPFAM" id="SSF111337">
    <property type="entry name" value="QueA-like"/>
    <property type="match status" value="1"/>
</dbReference>
<evidence type="ECO:0000256" key="4">
    <source>
        <dbReference type="ARBA" id="ARBA00022490"/>
    </source>
</evidence>
<evidence type="ECO:0000256" key="12">
    <source>
        <dbReference type="ARBA" id="ARBA00076160"/>
    </source>
</evidence>
<dbReference type="PANTHER" id="PTHR30307:SF0">
    <property type="entry name" value="S-ADENOSYLMETHIONINE:TRNA RIBOSYLTRANSFERASE-ISOMERASE"/>
    <property type="match status" value="1"/>
</dbReference>
<dbReference type="GO" id="GO:0005737">
    <property type="term" value="C:cytoplasm"/>
    <property type="evidence" value="ECO:0007669"/>
    <property type="project" value="UniProtKB-SubCell"/>
</dbReference>
<evidence type="ECO:0000256" key="7">
    <source>
        <dbReference type="ARBA" id="ARBA00022785"/>
    </source>
</evidence>
<comment type="caution">
    <text evidence="14">The sequence shown here is derived from an EMBL/GenBank/DDBJ whole genome shotgun (WGS) entry which is preliminary data.</text>
</comment>
<evidence type="ECO:0000256" key="9">
    <source>
        <dbReference type="ARBA" id="ARBA00061210"/>
    </source>
</evidence>
<evidence type="ECO:0000256" key="6">
    <source>
        <dbReference type="ARBA" id="ARBA00022691"/>
    </source>
</evidence>
<dbReference type="InterPro" id="IPR042119">
    <property type="entry name" value="QueA_dom2"/>
</dbReference>
<dbReference type="EMBL" id="PFMD01000056">
    <property type="protein sequence ID" value="PIY96158.1"/>
    <property type="molecule type" value="Genomic_DNA"/>
</dbReference>
<dbReference type="HAMAP" id="MF_00113">
    <property type="entry name" value="QueA"/>
    <property type="match status" value="1"/>
</dbReference>
<dbReference type="InterPro" id="IPR036100">
    <property type="entry name" value="QueA_sf"/>
</dbReference>
<sequence>MKLKLFDFPLPKKHIAQKPVSPRDRSRLLVLDRKNGKIAHHQFHEIENFLNFGDVLVLNNSKVIPARLWGKKETGGKIEVFLLNKMSIQVWEVLIGGKGRKIGLKINFPHGLKGEIIKSKQNGIWQVRFNIGGKKFQSILNEVGEAPTPPYIKQKSNLEKYQTVYAKKEGSVAAPTAGFHFTSKLINRLKKKGIQFEFVTLHVSFGTFQPVKEENIEEHKMHPEFAEVKKEVLERLVKAKSEGRRIVAVGTTSVRVLESMARGFGQRAQSAKPRAQSFSGWINLFIYPGYKFKFVDALITNFHLPKSTLLMLVSAFASRKKIIKAYETAKKKKYRFYSFGDAMFIQ</sequence>
<protein>
    <recommendedName>
        <fullName evidence="11 13">S-adenosylmethionine:tRNA ribosyltransferase-isomerase</fullName>
        <ecNumber evidence="10 13">2.4.99.17</ecNumber>
    </recommendedName>
    <alternativeName>
        <fullName evidence="12 13">Queuosine biosynthesis protein QueA</fullName>
    </alternativeName>
</protein>
<dbReference type="AlphaFoldDB" id="A0A2M7RHD6"/>
<keyword evidence="4 13" id="KW-0963">Cytoplasm</keyword>
<dbReference type="InterPro" id="IPR042118">
    <property type="entry name" value="QueA_dom1"/>
</dbReference>
<dbReference type="Gene3D" id="3.40.1780.10">
    <property type="entry name" value="QueA-like"/>
    <property type="match status" value="1"/>
</dbReference>
<dbReference type="InterPro" id="IPR003699">
    <property type="entry name" value="QueA"/>
</dbReference>
<evidence type="ECO:0000256" key="3">
    <source>
        <dbReference type="ARBA" id="ARBA00011245"/>
    </source>
</evidence>
<dbReference type="PANTHER" id="PTHR30307">
    <property type="entry name" value="S-ADENOSYLMETHIONINE:TRNA RIBOSYLTRANSFERASE-ISOMERASE"/>
    <property type="match status" value="1"/>
</dbReference>
<dbReference type="EC" id="2.4.99.17" evidence="10 13"/>
<evidence type="ECO:0000256" key="1">
    <source>
        <dbReference type="ARBA" id="ARBA00004496"/>
    </source>
</evidence>
<dbReference type="GO" id="GO:0008616">
    <property type="term" value="P:tRNA queuosine(34) biosynthetic process"/>
    <property type="evidence" value="ECO:0007669"/>
    <property type="project" value="UniProtKB-UniRule"/>
</dbReference>